<dbReference type="SUPFAM" id="SSF48452">
    <property type="entry name" value="TPR-like"/>
    <property type="match status" value="4"/>
</dbReference>
<evidence type="ECO:0000259" key="4">
    <source>
        <dbReference type="PROSITE" id="PS50990"/>
    </source>
</evidence>
<dbReference type="Pfam" id="PF03704">
    <property type="entry name" value="BTAD"/>
    <property type="match status" value="1"/>
</dbReference>
<protein>
    <submittedName>
        <fullName evidence="5">Tetratricopeptide repeat protein</fullName>
    </submittedName>
</protein>
<keyword evidence="6" id="KW-1185">Reference proteome</keyword>
<evidence type="ECO:0000256" key="2">
    <source>
        <dbReference type="ARBA" id="ARBA00022803"/>
    </source>
</evidence>
<dbReference type="SMART" id="SM00028">
    <property type="entry name" value="TPR"/>
    <property type="match status" value="11"/>
</dbReference>
<name>A0A7H8QHS6_9BACL</name>
<evidence type="ECO:0000313" key="6">
    <source>
        <dbReference type="Proteomes" id="UP000509222"/>
    </source>
</evidence>
<proteinExistence type="predicted"/>
<feature type="repeat" description="TPR" evidence="3">
    <location>
        <begin position="554"/>
        <end position="587"/>
    </location>
</feature>
<dbReference type="InterPro" id="IPR005074">
    <property type="entry name" value="Peptidase_C39"/>
</dbReference>
<dbReference type="InterPro" id="IPR019734">
    <property type="entry name" value="TPR_rpt"/>
</dbReference>
<feature type="repeat" description="TPR" evidence="3">
    <location>
        <begin position="897"/>
        <end position="930"/>
    </location>
</feature>
<evidence type="ECO:0000256" key="1">
    <source>
        <dbReference type="ARBA" id="ARBA00022737"/>
    </source>
</evidence>
<dbReference type="PANTHER" id="PTHR44943">
    <property type="entry name" value="CELLULOSE SYNTHASE OPERON PROTEIN C"/>
    <property type="match status" value="1"/>
</dbReference>
<dbReference type="PROSITE" id="PS50990">
    <property type="entry name" value="PEPTIDASE_C39"/>
    <property type="match status" value="1"/>
</dbReference>
<sequence length="1389" mass="159510">MKAHEIQTAEQMIRAIRGLWDARSIKRLREWLGDIETEEEYYRLMRLADEADLYNYSNLLATHAYKRFGTLRPFAWHCGRLLENGRSLEAEEKMLGRLQGAAASTYKVEELASAHQLLVRVFCQLNRLPEAKEQLAKIEHVRGSVWPDLTGYYYMHSGEWDKAEHELKKALDEESNDRDSFARLFYADVLSMLGRQAESLAVLEEGDALEEDSWAYETEQVSRLFHLERYADALRVMDGFNEKNPFHVHRDHFTYLKAVCLYRLEQWTELEAWIEKHRELLKGSIYGKAEIRRDEKQVLLKTTPKVQKMNYCVPASLSLMLEVYGKDIGQDEIASHVFDVTGTKLRTTMKYMESLGLGARYFKGDVALYKQFIDAGVPILLSMMIENSAHVQVVVGYDDRLQGLIIQDPNDLAPYLLPYADAQKTYRMSDSLSMVFVEKEQKHLLNSLDENEHRFFTELYEFLEDEEGEVEESDAFLAFLTAHLEERYAAVIGLSSLFTDRAKALHPQWLERLYSEFGKEDAEVALLAAHMHFVSDQLPDALQCLEHVEIKTSPYAQYLKGAILMKQDAFDKAVPFLKRSIEMDPVQPDAYSRLARCYTEMGKVYQAFKWSSIALDQLPSSVSVQINHALIQSESGAHEKALERFRKLAESEPEDEFFIYQMGCCLQQLGRDAEALDAFKRSIELESGEPFPYLRMAEIHMEAENWAEAKKALDEGIANTDTHDVLHMYLGHIATEQKEYPKAEAEYRKALELDPKDLFAVSHIAHVLIKQERYLEAHNWIEGYVKEGDAGFFIRVASLLWEEWADDSGKAKALSLLEEGLSDRDRDGFHDLAIKYAEFGEEAPLHRTRVLEHIQALRETQPDEILLCLEGELHEEAENHRYARKLYKQALDLANYAPACYRLGLLEEKREKNEQAILNYRRCIELDPSFSAAHTAMMRAYAASGNPERAFTEALHVLEHDPQKLDFEELFALADSEKNVGTIAQVLEKISEKVPEEWLLSAKAHVAEKEGRLKEADALFLGAKATNGAHASHFDHVEFCERQGDFKRAAVLLEDMIAEHPEIVGLYEKYVLMLSRIGKTAEIEKRLKRRLAGEDLAMAKAHSAQFLAQWFEEAEQEEPKGMLNKLRHNTRSLRTITQVISLYEAAIKRLPDNELPVMQLASLYLSRDMAKEAVDELKPFVERTENYEAALLLIQATLQLADEKESYKLARSAAVAARKLHEQQPSDTRVLMLRGEALAVIDETKKAREQFEEVIRLEPFHAEGYVRLLHLLAERRPGEVPAFKDRLPEQLKDHEWIRLNLGMAYIEVEEAALAQEILLSLIEDEDDYLPAYYELARSEMLLGQKQAAVTHFAQLLKREEGRHYLFAAAEEPAFEDVLEQLEALSAESA</sequence>
<reference evidence="6" key="2">
    <citation type="submission" date="2020-06" db="EMBL/GenBank/DDBJ databases">
        <title>Isolation of Planomicrobium glaciei.</title>
        <authorList>
            <person name="Malisova L."/>
            <person name="Safrankova R."/>
            <person name="Jakubu V."/>
            <person name="Spanelova P."/>
        </authorList>
    </citation>
    <scope>NUCLEOTIDE SEQUENCE [LARGE SCALE GENOMIC DNA]</scope>
    <source>
        <strain evidence="6">NRL-ATB46093</strain>
    </source>
</reference>
<accession>A0A7H8QHS6</accession>
<reference evidence="5 6" key="1">
    <citation type="submission" date="2020-04" db="EMBL/GenBank/DDBJ databases">
        <authorList>
            <person name="Pajer P."/>
            <person name="Broz P."/>
        </authorList>
    </citation>
    <scope>NUCLEOTIDE SEQUENCE [LARGE SCALE GENOMIC DNA]</scope>
    <source>
        <strain evidence="6">NRL-ATB46093</strain>
    </source>
</reference>
<feature type="domain" description="Peptidase C39" evidence="4">
    <location>
        <begin position="305"/>
        <end position="433"/>
    </location>
</feature>
<dbReference type="PROSITE" id="PS50005">
    <property type="entry name" value="TPR"/>
    <property type="match status" value="4"/>
</dbReference>
<evidence type="ECO:0000256" key="3">
    <source>
        <dbReference type="PROSITE-ProRule" id="PRU00339"/>
    </source>
</evidence>
<dbReference type="Proteomes" id="UP000509222">
    <property type="component" value="Chromosome"/>
</dbReference>
<keyword evidence="1" id="KW-0677">Repeat</keyword>
<dbReference type="Gene3D" id="3.90.70.10">
    <property type="entry name" value="Cysteine proteinases"/>
    <property type="match status" value="1"/>
</dbReference>
<dbReference type="InterPro" id="IPR051685">
    <property type="entry name" value="Ycf3/AcsC/BcsC/TPR_MFPF"/>
</dbReference>
<dbReference type="Pfam" id="PF13181">
    <property type="entry name" value="TPR_8"/>
    <property type="match status" value="2"/>
</dbReference>
<dbReference type="EMBL" id="CP051177">
    <property type="protein sequence ID" value="QKX52743.1"/>
    <property type="molecule type" value="Genomic_DNA"/>
</dbReference>
<keyword evidence="2 3" id="KW-0802">TPR repeat</keyword>
<feature type="repeat" description="TPR" evidence="3">
    <location>
        <begin position="724"/>
        <end position="757"/>
    </location>
</feature>
<dbReference type="InterPro" id="IPR013105">
    <property type="entry name" value="TPR_2"/>
</dbReference>
<dbReference type="PANTHER" id="PTHR44943:SF8">
    <property type="entry name" value="TPR REPEAT-CONTAINING PROTEIN MJ0263"/>
    <property type="match status" value="1"/>
</dbReference>
<dbReference type="Pfam" id="PF07719">
    <property type="entry name" value="TPR_2"/>
    <property type="match status" value="1"/>
</dbReference>
<feature type="repeat" description="TPR" evidence="3">
    <location>
        <begin position="1228"/>
        <end position="1261"/>
    </location>
</feature>
<dbReference type="GO" id="GO:0016020">
    <property type="term" value="C:membrane"/>
    <property type="evidence" value="ECO:0007669"/>
    <property type="project" value="InterPro"/>
</dbReference>
<dbReference type="Gene3D" id="1.25.40.10">
    <property type="entry name" value="Tetratricopeptide repeat domain"/>
    <property type="match status" value="7"/>
</dbReference>
<dbReference type="GO" id="GO:0005524">
    <property type="term" value="F:ATP binding"/>
    <property type="evidence" value="ECO:0007669"/>
    <property type="project" value="InterPro"/>
</dbReference>
<dbReference type="GO" id="GO:0006508">
    <property type="term" value="P:proteolysis"/>
    <property type="evidence" value="ECO:0007669"/>
    <property type="project" value="InterPro"/>
</dbReference>
<dbReference type="InterPro" id="IPR005158">
    <property type="entry name" value="BTAD"/>
</dbReference>
<organism evidence="5 6">
    <name type="scientific">Planococcus glaciei</name>
    <dbReference type="NCBI Taxonomy" id="459472"/>
    <lineage>
        <taxon>Bacteria</taxon>
        <taxon>Bacillati</taxon>
        <taxon>Bacillota</taxon>
        <taxon>Bacilli</taxon>
        <taxon>Bacillales</taxon>
        <taxon>Caryophanaceae</taxon>
        <taxon>Planococcus</taxon>
    </lineage>
</organism>
<dbReference type="Pfam" id="PF13529">
    <property type="entry name" value="Peptidase_C39_2"/>
    <property type="match status" value="1"/>
</dbReference>
<evidence type="ECO:0000313" key="5">
    <source>
        <dbReference type="EMBL" id="QKX52743.1"/>
    </source>
</evidence>
<dbReference type="InterPro" id="IPR039564">
    <property type="entry name" value="Peptidase_C39-like"/>
</dbReference>
<dbReference type="InterPro" id="IPR011990">
    <property type="entry name" value="TPR-like_helical_dom_sf"/>
</dbReference>
<dbReference type="GO" id="GO:0008233">
    <property type="term" value="F:peptidase activity"/>
    <property type="evidence" value="ECO:0007669"/>
    <property type="project" value="InterPro"/>
</dbReference>
<gene>
    <name evidence="5" type="ORF">HF394_16585</name>
</gene>
<dbReference type="Pfam" id="PF13174">
    <property type="entry name" value="TPR_6"/>
    <property type="match status" value="1"/>
</dbReference>